<protein>
    <submittedName>
        <fullName evidence="4">Cytoskeleton protein RodZ</fullName>
    </submittedName>
</protein>
<feature type="transmembrane region" description="Helical" evidence="2">
    <location>
        <begin position="115"/>
        <end position="135"/>
    </location>
</feature>
<evidence type="ECO:0000256" key="1">
    <source>
        <dbReference type="SAM" id="MobiDB-lite"/>
    </source>
</evidence>
<feature type="region of interest" description="Disordered" evidence="1">
    <location>
        <begin position="143"/>
        <end position="236"/>
    </location>
</feature>
<feature type="compositionally biased region" description="Acidic residues" evidence="1">
    <location>
        <begin position="185"/>
        <end position="198"/>
    </location>
</feature>
<sequence>MNTEQQDDIQKECNTLQPGTLLKNKREELGLSQKEIAARLRLKESIIISIENNEFDSEQVATFTRGYLRSYAKAVSITDKEILESYQEHCQVVPKEQPMQSFSKKTKREQHDQRIMVLTWGILIILIGMSSLWWWQNSHQDTLSPQVPKPSLQTEPASPADDNSQTDAAKDDDFATVSSLSQEQDSADSEISDTESTEPESSNADESTEVDATKDEVPEVQQEAPSKPVESTQTKVTPIKPPVVETTAPAAISDPAEMTMVFSADCWIQVTDANGKTLAIGVKKEGQSLNLRGDKPFKVVLGAPEAVQMTFASEPVDLSRYTSGKVARLTLP</sequence>
<dbReference type="EMBL" id="JAIWIU010000124">
    <property type="protein sequence ID" value="MCA2017812.1"/>
    <property type="molecule type" value="Genomic_DNA"/>
</dbReference>
<dbReference type="InterPro" id="IPR010982">
    <property type="entry name" value="Lambda_DNA-bd_dom_sf"/>
</dbReference>
<keyword evidence="2" id="KW-1133">Transmembrane helix</keyword>
<name>A0ABS7YS63_9VIBR</name>
<evidence type="ECO:0000313" key="5">
    <source>
        <dbReference type="Proteomes" id="UP001199044"/>
    </source>
</evidence>
<keyword evidence="2" id="KW-0812">Transmembrane</keyword>
<dbReference type="SMART" id="SM00530">
    <property type="entry name" value="HTH_XRE"/>
    <property type="match status" value="1"/>
</dbReference>
<dbReference type="PROSITE" id="PS50943">
    <property type="entry name" value="HTH_CROC1"/>
    <property type="match status" value="1"/>
</dbReference>
<feature type="domain" description="HTH cro/C1-type" evidence="3">
    <location>
        <begin position="22"/>
        <end position="54"/>
    </location>
</feature>
<dbReference type="PANTHER" id="PTHR34475">
    <property type="match status" value="1"/>
</dbReference>
<proteinExistence type="predicted"/>
<evidence type="ECO:0000313" key="4">
    <source>
        <dbReference type="EMBL" id="MCA2017812.1"/>
    </source>
</evidence>
<evidence type="ECO:0000256" key="2">
    <source>
        <dbReference type="SAM" id="Phobius"/>
    </source>
</evidence>
<dbReference type="SUPFAM" id="SSF47413">
    <property type="entry name" value="lambda repressor-like DNA-binding domains"/>
    <property type="match status" value="1"/>
</dbReference>
<dbReference type="Pfam" id="PF13464">
    <property type="entry name" value="RodZ_C"/>
    <property type="match status" value="1"/>
</dbReference>
<keyword evidence="5" id="KW-1185">Reference proteome</keyword>
<organism evidence="4 5">
    <name type="scientific">Vibrio tritonius</name>
    <dbReference type="NCBI Taxonomy" id="1435069"/>
    <lineage>
        <taxon>Bacteria</taxon>
        <taxon>Pseudomonadati</taxon>
        <taxon>Pseudomonadota</taxon>
        <taxon>Gammaproteobacteria</taxon>
        <taxon>Vibrionales</taxon>
        <taxon>Vibrionaceae</taxon>
        <taxon>Vibrio</taxon>
    </lineage>
</organism>
<dbReference type="InterPro" id="IPR001387">
    <property type="entry name" value="Cro/C1-type_HTH"/>
</dbReference>
<dbReference type="RefSeq" id="WP_225251447.1">
    <property type="nucleotide sequence ID" value="NZ_JAIWIU010000124.1"/>
</dbReference>
<gene>
    <name evidence="4" type="primary">rodZ</name>
    <name evidence="4" type="ORF">LDJ79_16955</name>
</gene>
<dbReference type="CDD" id="cd00093">
    <property type="entry name" value="HTH_XRE"/>
    <property type="match status" value="1"/>
</dbReference>
<dbReference type="PANTHER" id="PTHR34475:SF1">
    <property type="entry name" value="CYTOSKELETON PROTEIN RODZ"/>
    <property type="match status" value="1"/>
</dbReference>
<dbReference type="Proteomes" id="UP001199044">
    <property type="component" value="Unassembled WGS sequence"/>
</dbReference>
<dbReference type="NCBIfam" id="NF008109">
    <property type="entry name" value="PRK10856.1"/>
    <property type="match status" value="1"/>
</dbReference>
<dbReference type="InterPro" id="IPR050400">
    <property type="entry name" value="Bact_Cytoskel_RodZ"/>
</dbReference>
<keyword evidence="2" id="KW-0472">Membrane</keyword>
<dbReference type="InterPro" id="IPR025194">
    <property type="entry name" value="RodZ-like_C"/>
</dbReference>
<evidence type="ECO:0000259" key="3">
    <source>
        <dbReference type="PROSITE" id="PS50943"/>
    </source>
</evidence>
<accession>A0ABS7YS63</accession>
<reference evidence="5" key="1">
    <citation type="submission" date="2023-07" db="EMBL/GenBank/DDBJ databases">
        <title>Molecular identification of indigenous halophilic bacteria isolated from red sea cost, biodegradation of synthetic dyes and assessment of degraded metabolite toxicity.</title>
        <authorList>
            <person name="Chaieb K."/>
            <person name="Altayb H.N."/>
        </authorList>
    </citation>
    <scope>NUCLEOTIDE SEQUENCE [LARGE SCALE GENOMIC DNA]</scope>
    <source>
        <strain evidence="5">K20</strain>
    </source>
</reference>
<dbReference type="Gene3D" id="1.10.260.40">
    <property type="entry name" value="lambda repressor-like DNA-binding domains"/>
    <property type="match status" value="1"/>
</dbReference>
<comment type="caution">
    <text evidence="4">The sequence shown here is derived from an EMBL/GenBank/DDBJ whole genome shotgun (WGS) entry which is preliminary data.</text>
</comment>
<dbReference type="Pfam" id="PF13413">
    <property type="entry name" value="HTH_25"/>
    <property type="match status" value="1"/>
</dbReference>
<feature type="compositionally biased region" description="Polar residues" evidence="1">
    <location>
        <begin position="143"/>
        <end position="167"/>
    </location>
</feature>